<dbReference type="PANTHER" id="PTHR30204">
    <property type="entry name" value="REDOX-CYCLING DRUG-SENSING TRANSCRIPTIONAL ACTIVATOR SOXR"/>
    <property type="match status" value="1"/>
</dbReference>
<name>A0A2A9HFA0_TEPT2</name>
<dbReference type="Gene3D" id="1.10.1660.10">
    <property type="match status" value="1"/>
</dbReference>
<evidence type="ECO:0000259" key="2">
    <source>
        <dbReference type="PROSITE" id="PS50937"/>
    </source>
</evidence>
<dbReference type="InterPro" id="IPR047057">
    <property type="entry name" value="MerR_fam"/>
</dbReference>
<dbReference type="Proteomes" id="UP000223071">
    <property type="component" value="Unassembled WGS sequence"/>
</dbReference>
<dbReference type="SMART" id="SM00422">
    <property type="entry name" value="HTH_MERR"/>
    <property type="match status" value="1"/>
</dbReference>
<gene>
    <name evidence="3" type="ORF">A9A59_1231</name>
</gene>
<comment type="caution">
    <text evidence="3">The sequence shown here is derived from an EMBL/GenBank/DDBJ whole genome shotgun (WGS) entry which is preliminary data.</text>
</comment>
<dbReference type="AlphaFoldDB" id="A0A2A9HFA0"/>
<evidence type="ECO:0000313" key="3">
    <source>
        <dbReference type="EMBL" id="PFG74023.1"/>
    </source>
</evidence>
<dbReference type="PRINTS" id="PR00040">
    <property type="entry name" value="HTHMERR"/>
</dbReference>
<dbReference type="PROSITE" id="PS50937">
    <property type="entry name" value="HTH_MERR_2"/>
    <property type="match status" value="1"/>
</dbReference>
<dbReference type="InterPro" id="IPR000551">
    <property type="entry name" value="MerR-type_HTH_dom"/>
</dbReference>
<dbReference type="EMBL" id="PDJQ01000001">
    <property type="protein sequence ID" value="PFG74023.1"/>
    <property type="molecule type" value="Genomic_DNA"/>
</dbReference>
<evidence type="ECO:0000256" key="1">
    <source>
        <dbReference type="ARBA" id="ARBA00023125"/>
    </source>
</evidence>
<keyword evidence="4" id="KW-1185">Reference proteome</keyword>
<dbReference type="GO" id="GO:0003700">
    <property type="term" value="F:DNA-binding transcription factor activity"/>
    <property type="evidence" value="ECO:0007669"/>
    <property type="project" value="InterPro"/>
</dbReference>
<evidence type="ECO:0000313" key="4">
    <source>
        <dbReference type="Proteomes" id="UP000223071"/>
    </source>
</evidence>
<dbReference type="GO" id="GO:0003677">
    <property type="term" value="F:DNA binding"/>
    <property type="evidence" value="ECO:0007669"/>
    <property type="project" value="UniProtKB-KW"/>
</dbReference>
<dbReference type="InterPro" id="IPR009061">
    <property type="entry name" value="DNA-bd_dom_put_sf"/>
</dbReference>
<organism evidence="3 4">
    <name type="scientific">Tepidiforma thermophila (strain KCTC 52669 / CGMCC 1.13589 / G233)</name>
    <dbReference type="NCBI Taxonomy" id="2761530"/>
    <lineage>
        <taxon>Bacteria</taxon>
        <taxon>Bacillati</taxon>
        <taxon>Chloroflexota</taxon>
        <taxon>Tepidiformia</taxon>
        <taxon>Tepidiformales</taxon>
        <taxon>Tepidiformaceae</taxon>
        <taxon>Tepidiforma</taxon>
    </lineage>
</organism>
<sequence length="166" mass="18895">MTDTTGQERFLQIGEAAERAKLTQRTLRYYEEKGLLAPPTRMEGGFRLYSPEDMERIERIRQLKELLGFSLAEIKEMLDAEDVRLQIRAGWRADADAAEKAEKLRRAREVTLHQIQLIDQKMAKMASMREQLAERIRKYDEALLKYTDAGAGSEGTAQGSTAATQS</sequence>
<dbReference type="PANTHER" id="PTHR30204:SF93">
    <property type="entry name" value="HTH MERR-TYPE DOMAIN-CONTAINING PROTEIN"/>
    <property type="match status" value="1"/>
</dbReference>
<protein>
    <submittedName>
        <fullName evidence="3">DNA-binding transcriptional MerR regulator</fullName>
    </submittedName>
</protein>
<dbReference type="RefSeq" id="WP_165772542.1">
    <property type="nucleotide sequence ID" value="NZ_PDJQ01000001.1"/>
</dbReference>
<accession>A0A2A9HFA0</accession>
<keyword evidence="1 3" id="KW-0238">DNA-binding</keyword>
<feature type="domain" description="HTH merR-type" evidence="2">
    <location>
        <begin position="10"/>
        <end position="80"/>
    </location>
</feature>
<dbReference type="Pfam" id="PF13411">
    <property type="entry name" value="MerR_1"/>
    <property type="match status" value="1"/>
</dbReference>
<dbReference type="SUPFAM" id="SSF46955">
    <property type="entry name" value="Putative DNA-binding domain"/>
    <property type="match status" value="1"/>
</dbReference>
<proteinExistence type="predicted"/>
<reference evidence="3 4" key="1">
    <citation type="submission" date="2017-09" db="EMBL/GenBank/DDBJ databases">
        <title>Sequencing the genomes of two abundant thermophiles in Great Basin hot springs: Thermocrinis jamiesonii and novel Chloroflexi Thermoflexus hugenholtzii.</title>
        <authorList>
            <person name="Hedlund B."/>
        </authorList>
    </citation>
    <scope>NUCLEOTIDE SEQUENCE [LARGE SCALE GENOMIC DNA]</scope>
    <source>
        <strain evidence="3 4">G233</strain>
    </source>
</reference>